<sequence length="62" mass="7044">MVLELVLLFFMWWANKTGDLTATAYATRTTIADLLFTTPTVIIQPVSGIILVNMLVYNYFDL</sequence>
<dbReference type="EMBL" id="AE006914">
    <property type="protein sequence ID" value="AAL03605.1"/>
    <property type="molecule type" value="Genomic_DNA"/>
</dbReference>
<evidence type="ECO:0000313" key="3">
    <source>
        <dbReference type="Proteomes" id="UP000000816"/>
    </source>
</evidence>
<evidence type="ECO:0000313" key="2">
    <source>
        <dbReference type="EMBL" id="AAL03605.1"/>
    </source>
</evidence>
<name>Q92GQ5_RICCN</name>
<dbReference type="Pfam" id="PF10027">
    <property type="entry name" value="DUF2269"/>
    <property type="match status" value="1"/>
</dbReference>
<feature type="transmembrane region" description="Helical" evidence="1">
    <location>
        <begin position="42"/>
        <end position="60"/>
    </location>
</feature>
<dbReference type="Proteomes" id="UP000000816">
    <property type="component" value="Chromosome"/>
</dbReference>
<keyword evidence="2" id="KW-0808">Transferase</keyword>
<protein>
    <submittedName>
        <fullName evidence="2">Uncharacterized protein</fullName>
    </submittedName>
</protein>
<reference evidence="2 3" key="1">
    <citation type="journal article" date="2001" name="Science">
        <title>Mechanisms of evolution in Rickettsia conorii and R. prowazekii.</title>
        <authorList>
            <person name="Ogata H."/>
            <person name="Audic S."/>
            <person name="Renesto-Audiffren P."/>
            <person name="Fournier P.-E."/>
            <person name="Barbe V."/>
            <person name="Samson D."/>
            <person name="Roux V."/>
            <person name="Cossart P."/>
            <person name="Weissenbach J."/>
            <person name="Claverie J.-M."/>
            <person name="Raoult D."/>
        </authorList>
    </citation>
    <scope>NUCLEOTIDE SEQUENCE [LARGE SCALE GENOMIC DNA]</scope>
    <source>
        <strain evidence="3">ATCC VR-613 / Malish 7</strain>
    </source>
</reference>
<keyword evidence="1" id="KW-0812">Transmembrane</keyword>
<dbReference type="HOGENOM" id="CLU_208585_0_0_5"/>
<keyword evidence="2" id="KW-0012">Acyltransferase</keyword>
<gene>
    <name evidence="2" type="ordered locus">RC1067</name>
</gene>
<keyword evidence="1" id="KW-0472">Membrane</keyword>
<dbReference type="KEGG" id="rco:RC1067"/>
<dbReference type="AlphaFoldDB" id="Q92GQ5"/>
<dbReference type="InterPro" id="IPR018729">
    <property type="entry name" value="DUF2269_transmembrane"/>
</dbReference>
<proteinExistence type="predicted"/>
<keyword evidence="1" id="KW-1133">Transmembrane helix</keyword>
<dbReference type="GO" id="GO:0016746">
    <property type="term" value="F:acyltransferase activity"/>
    <property type="evidence" value="ECO:0007669"/>
    <property type="project" value="UniProtKB-KW"/>
</dbReference>
<evidence type="ECO:0000256" key="1">
    <source>
        <dbReference type="SAM" id="Phobius"/>
    </source>
</evidence>
<dbReference type="PIR" id="C97833">
    <property type="entry name" value="C97833"/>
</dbReference>
<organism evidence="2 3">
    <name type="scientific">Rickettsia conorii (strain ATCC VR-613 / Malish 7)</name>
    <dbReference type="NCBI Taxonomy" id="272944"/>
    <lineage>
        <taxon>Bacteria</taxon>
        <taxon>Pseudomonadati</taxon>
        <taxon>Pseudomonadota</taxon>
        <taxon>Alphaproteobacteria</taxon>
        <taxon>Rickettsiales</taxon>
        <taxon>Rickettsiaceae</taxon>
        <taxon>Rickettsieae</taxon>
        <taxon>Rickettsia</taxon>
        <taxon>spotted fever group</taxon>
    </lineage>
</organism>
<accession>Q92GQ5</accession>